<organism evidence="3 4">
    <name type="scientific">Salix brachista</name>
    <dbReference type="NCBI Taxonomy" id="2182728"/>
    <lineage>
        <taxon>Eukaryota</taxon>
        <taxon>Viridiplantae</taxon>
        <taxon>Streptophyta</taxon>
        <taxon>Embryophyta</taxon>
        <taxon>Tracheophyta</taxon>
        <taxon>Spermatophyta</taxon>
        <taxon>Magnoliopsida</taxon>
        <taxon>eudicotyledons</taxon>
        <taxon>Gunneridae</taxon>
        <taxon>Pentapetalae</taxon>
        <taxon>rosids</taxon>
        <taxon>fabids</taxon>
        <taxon>Malpighiales</taxon>
        <taxon>Salicaceae</taxon>
        <taxon>Saliceae</taxon>
        <taxon>Salix</taxon>
    </lineage>
</organism>
<feature type="domain" description="STL11/RBM22-like N-terminal" evidence="2">
    <location>
        <begin position="7"/>
        <end position="67"/>
    </location>
</feature>
<dbReference type="Pfam" id="PF21369">
    <property type="entry name" value="STL11_N"/>
    <property type="match status" value="1"/>
</dbReference>
<dbReference type="GO" id="GO:0071006">
    <property type="term" value="C:U2-type catalytic step 1 spliceosome"/>
    <property type="evidence" value="ECO:0007669"/>
    <property type="project" value="TreeGrafter"/>
</dbReference>
<dbReference type="GO" id="GO:0071007">
    <property type="term" value="C:U2-type catalytic step 2 spliceosome"/>
    <property type="evidence" value="ECO:0007669"/>
    <property type="project" value="TreeGrafter"/>
</dbReference>
<dbReference type="EMBL" id="VDCV01000009">
    <property type="protein sequence ID" value="KAB5540882.1"/>
    <property type="molecule type" value="Genomic_DNA"/>
</dbReference>
<sequence>MQDMQSTAYNFRWKPGRNARFKETEVCQTCYKLRNACEVCFLDVEYGLPVQVRDTTLNLNSNQAVPKSDAGVGIGYESSYGKVRHNDTILKLQRMTPDYKGINKALKLLNRADATPSLEQPEDGKH</sequence>
<dbReference type="GO" id="GO:0017070">
    <property type="term" value="F:U6 snRNA binding"/>
    <property type="evidence" value="ECO:0007669"/>
    <property type="project" value="TreeGrafter"/>
</dbReference>
<dbReference type="Proteomes" id="UP000326939">
    <property type="component" value="Chromosome 9"/>
</dbReference>
<dbReference type="AlphaFoldDB" id="A0A5N5LE81"/>
<reference evidence="4" key="1">
    <citation type="journal article" date="2019" name="Gigascience">
        <title>De novo genome assembly of the endangered Acer yangbiense, a plant species with extremely small populations endemic to Yunnan Province, China.</title>
        <authorList>
            <person name="Yang J."/>
            <person name="Wariss H.M."/>
            <person name="Tao L."/>
            <person name="Zhang R."/>
            <person name="Yun Q."/>
            <person name="Hollingsworth P."/>
            <person name="Dao Z."/>
            <person name="Luo G."/>
            <person name="Guo H."/>
            <person name="Ma Y."/>
            <person name="Sun W."/>
        </authorList>
    </citation>
    <scope>NUCLEOTIDE SEQUENCE [LARGE SCALE GENOMIC DNA]</scope>
    <source>
        <strain evidence="4">cv. br00</strain>
    </source>
</reference>
<evidence type="ECO:0000256" key="1">
    <source>
        <dbReference type="ARBA" id="ARBA00022884"/>
    </source>
</evidence>
<evidence type="ECO:0000313" key="4">
    <source>
        <dbReference type="Proteomes" id="UP000326939"/>
    </source>
</evidence>
<name>A0A5N5LE81_9ROSI</name>
<evidence type="ECO:0000259" key="2">
    <source>
        <dbReference type="Pfam" id="PF21369"/>
    </source>
</evidence>
<gene>
    <name evidence="3" type="ORF">DKX38_013856</name>
</gene>
<evidence type="ECO:0000313" key="3">
    <source>
        <dbReference type="EMBL" id="KAB5540882.1"/>
    </source>
</evidence>
<accession>A0A5N5LE81</accession>
<comment type="caution">
    <text evidence="3">The sequence shown here is derived from an EMBL/GenBank/DDBJ whole genome shotgun (WGS) entry which is preliminary data.</text>
</comment>
<dbReference type="InterPro" id="IPR039171">
    <property type="entry name" value="Cwc2/Slt11"/>
</dbReference>
<proteinExistence type="predicted"/>
<dbReference type="GO" id="GO:0000974">
    <property type="term" value="C:Prp19 complex"/>
    <property type="evidence" value="ECO:0007669"/>
    <property type="project" value="TreeGrafter"/>
</dbReference>
<keyword evidence="1" id="KW-0694">RNA-binding</keyword>
<dbReference type="InterPro" id="IPR048995">
    <property type="entry name" value="STL11/RBM22-like_N"/>
</dbReference>
<dbReference type="GO" id="GO:0036002">
    <property type="term" value="F:pre-mRNA binding"/>
    <property type="evidence" value="ECO:0007669"/>
    <property type="project" value="TreeGrafter"/>
</dbReference>
<dbReference type="PANTHER" id="PTHR14089">
    <property type="entry name" value="PRE-MRNA-SPLICING FACTOR RBM22"/>
    <property type="match status" value="1"/>
</dbReference>
<keyword evidence="4" id="KW-1185">Reference proteome</keyword>
<dbReference type="PANTHER" id="PTHR14089:SF6">
    <property type="entry name" value="PRE-MRNA-SPLICING FACTOR RBM22"/>
    <property type="match status" value="1"/>
</dbReference>
<protein>
    <recommendedName>
        <fullName evidence="2">STL11/RBM22-like N-terminal domain-containing protein</fullName>
    </recommendedName>
</protein>